<dbReference type="InterPro" id="IPR050428">
    <property type="entry name" value="TCS_sensor_his_kinase"/>
</dbReference>
<accession>A0ABU1DGW7</accession>
<dbReference type="RefSeq" id="WP_309392139.1">
    <property type="nucleotide sequence ID" value="NZ_JADBEO010000024.1"/>
</dbReference>
<dbReference type="GO" id="GO:0016301">
    <property type="term" value="F:kinase activity"/>
    <property type="evidence" value="ECO:0007669"/>
    <property type="project" value="UniProtKB-KW"/>
</dbReference>
<evidence type="ECO:0000256" key="3">
    <source>
        <dbReference type="ARBA" id="ARBA00012438"/>
    </source>
</evidence>
<dbReference type="InterPro" id="IPR005467">
    <property type="entry name" value="His_kinase_dom"/>
</dbReference>
<keyword evidence="9" id="KW-0902">Two-component regulatory system</keyword>
<dbReference type="InterPro" id="IPR003660">
    <property type="entry name" value="HAMP_dom"/>
</dbReference>
<proteinExistence type="predicted"/>
<reference evidence="14" key="1">
    <citation type="submission" date="2020-10" db="EMBL/GenBank/DDBJ databases">
        <authorList>
            <person name="Abbas A."/>
            <person name="Razzaq R."/>
            <person name="Waqas M."/>
            <person name="Abbas N."/>
            <person name="Nielsen T.K."/>
            <person name="Hansen L.H."/>
            <person name="Hussain S."/>
            <person name="Shahid M."/>
        </authorList>
    </citation>
    <scope>NUCLEOTIDE SEQUENCE</scope>
    <source>
        <strain evidence="14">S14</strain>
    </source>
</reference>
<feature type="domain" description="HAMP" evidence="13">
    <location>
        <begin position="195"/>
        <end position="246"/>
    </location>
</feature>
<dbReference type="Gene3D" id="1.10.287.130">
    <property type="match status" value="1"/>
</dbReference>
<evidence type="ECO:0000256" key="10">
    <source>
        <dbReference type="SAM" id="MobiDB-lite"/>
    </source>
</evidence>
<keyword evidence="6 11" id="KW-0812">Transmembrane</keyword>
<keyword evidence="7 14" id="KW-0418">Kinase</keyword>
<dbReference type="InterPro" id="IPR036890">
    <property type="entry name" value="HATPase_C_sf"/>
</dbReference>
<name>A0ABU1DGW7_9HYPH</name>
<dbReference type="SUPFAM" id="SSF55874">
    <property type="entry name" value="ATPase domain of HSP90 chaperone/DNA topoisomerase II/histidine kinase"/>
    <property type="match status" value="1"/>
</dbReference>
<dbReference type="InterPro" id="IPR036097">
    <property type="entry name" value="HisK_dim/P_sf"/>
</dbReference>
<keyword evidence="11" id="KW-0472">Membrane</keyword>
<dbReference type="SMART" id="SM00387">
    <property type="entry name" value="HATPase_c"/>
    <property type="match status" value="1"/>
</dbReference>
<evidence type="ECO:0000259" key="12">
    <source>
        <dbReference type="PROSITE" id="PS50109"/>
    </source>
</evidence>
<evidence type="ECO:0000256" key="9">
    <source>
        <dbReference type="ARBA" id="ARBA00023012"/>
    </source>
</evidence>
<feature type="transmembrane region" description="Helical" evidence="11">
    <location>
        <begin position="18"/>
        <end position="40"/>
    </location>
</feature>
<evidence type="ECO:0000256" key="8">
    <source>
        <dbReference type="ARBA" id="ARBA00022989"/>
    </source>
</evidence>
<evidence type="ECO:0000256" key="4">
    <source>
        <dbReference type="ARBA" id="ARBA00022553"/>
    </source>
</evidence>
<dbReference type="Pfam" id="PF02518">
    <property type="entry name" value="HATPase_c"/>
    <property type="match status" value="1"/>
</dbReference>
<feature type="transmembrane region" description="Helical" evidence="11">
    <location>
        <begin position="176"/>
        <end position="198"/>
    </location>
</feature>
<evidence type="ECO:0000259" key="13">
    <source>
        <dbReference type="PROSITE" id="PS50885"/>
    </source>
</evidence>
<comment type="caution">
    <text evidence="14">The sequence shown here is derived from an EMBL/GenBank/DDBJ whole genome shotgun (WGS) entry which is preliminary data.</text>
</comment>
<comment type="catalytic activity">
    <reaction evidence="1">
        <text>ATP + protein L-histidine = ADP + protein N-phospho-L-histidine.</text>
        <dbReference type="EC" id="2.7.13.3"/>
    </reaction>
</comment>
<evidence type="ECO:0000256" key="2">
    <source>
        <dbReference type="ARBA" id="ARBA00004370"/>
    </source>
</evidence>
<comment type="subcellular location">
    <subcellularLocation>
        <location evidence="2">Membrane</location>
    </subcellularLocation>
</comment>
<evidence type="ECO:0000256" key="1">
    <source>
        <dbReference type="ARBA" id="ARBA00000085"/>
    </source>
</evidence>
<evidence type="ECO:0000256" key="6">
    <source>
        <dbReference type="ARBA" id="ARBA00022692"/>
    </source>
</evidence>
<feature type="region of interest" description="Disordered" evidence="10">
    <location>
        <begin position="457"/>
        <end position="482"/>
    </location>
</feature>
<dbReference type="EMBL" id="JADBEO010000024">
    <property type="protein sequence ID" value="MDR4307358.1"/>
    <property type="molecule type" value="Genomic_DNA"/>
</dbReference>
<feature type="domain" description="Histidine kinase" evidence="12">
    <location>
        <begin position="254"/>
        <end position="453"/>
    </location>
</feature>
<sequence length="482" mass="51560">MDRATTIDRVKTLRCRMLLAAAVCIAAVLAVAGVALVTTFERHVLELIGRDLDVRWSQLARELTFDEAGRPRISGVGDVRYDTPRSGAYWEVTDRGSTVLRSASLEGRDLDLDEGGEARAAGRWFEAEGADGAELYVVERELPASAGGKGSGLKLAVALDHEQVAAARRGFQWDAAFVLGLIALVLVLGAALQLGVILQPLSRLREELAGIREGRRDRLRSAVPAEVAPLAEDLNRLLDAQEELLRKARERAGALAHGLKTPIAVLSAECRRLEEEGRGEVAQRLREQVSAIQTHVEREIARARARGASAALGAYVDAAGTARRLVRVMSRMPRGEQIDWRCEAPAELMLRMDPDDFGEVIGNLLDNARKWAAGVVTLRCEASNGSARVVVEDDGPGFGSHAAPTSLTAGDRESSAGLGLVIVQDVLATYGSALWIDRAAQHGVVSFTLPAKVVSGRKSPGAVMQPPRPTSPGGRLAPAPGE</sequence>
<evidence type="ECO:0000256" key="7">
    <source>
        <dbReference type="ARBA" id="ARBA00022777"/>
    </source>
</evidence>
<keyword evidence="5" id="KW-0808">Transferase</keyword>
<evidence type="ECO:0000313" key="14">
    <source>
        <dbReference type="EMBL" id="MDR4307358.1"/>
    </source>
</evidence>
<dbReference type="InterPro" id="IPR003594">
    <property type="entry name" value="HATPase_dom"/>
</dbReference>
<keyword evidence="15" id="KW-1185">Reference proteome</keyword>
<dbReference type="PANTHER" id="PTHR45436:SF5">
    <property type="entry name" value="SENSOR HISTIDINE KINASE TRCS"/>
    <property type="match status" value="1"/>
</dbReference>
<keyword evidence="4" id="KW-0597">Phosphoprotein</keyword>
<evidence type="ECO:0000313" key="15">
    <source>
        <dbReference type="Proteomes" id="UP001181622"/>
    </source>
</evidence>
<dbReference type="SUPFAM" id="SSF47384">
    <property type="entry name" value="Homodimeric domain of signal transducing histidine kinase"/>
    <property type="match status" value="1"/>
</dbReference>
<dbReference type="Proteomes" id="UP001181622">
    <property type="component" value="Unassembled WGS sequence"/>
</dbReference>
<evidence type="ECO:0000256" key="5">
    <source>
        <dbReference type="ARBA" id="ARBA00022679"/>
    </source>
</evidence>
<evidence type="ECO:0000256" key="11">
    <source>
        <dbReference type="SAM" id="Phobius"/>
    </source>
</evidence>
<organism evidence="14 15">
    <name type="scientific">Chelatococcus sambhunathii</name>
    <dbReference type="NCBI Taxonomy" id="363953"/>
    <lineage>
        <taxon>Bacteria</taxon>
        <taxon>Pseudomonadati</taxon>
        <taxon>Pseudomonadota</taxon>
        <taxon>Alphaproteobacteria</taxon>
        <taxon>Hyphomicrobiales</taxon>
        <taxon>Chelatococcaceae</taxon>
        <taxon>Chelatococcus</taxon>
    </lineage>
</organism>
<dbReference type="PANTHER" id="PTHR45436">
    <property type="entry name" value="SENSOR HISTIDINE KINASE YKOH"/>
    <property type="match status" value="1"/>
</dbReference>
<dbReference type="EC" id="2.7.13.3" evidence="3"/>
<gene>
    <name evidence="14" type="ORF">IHQ68_12095</name>
</gene>
<protein>
    <recommendedName>
        <fullName evidence="3">histidine kinase</fullName>
        <ecNumber evidence="3">2.7.13.3</ecNumber>
    </recommendedName>
</protein>
<dbReference type="PROSITE" id="PS50109">
    <property type="entry name" value="HIS_KIN"/>
    <property type="match status" value="1"/>
</dbReference>
<dbReference type="Gene3D" id="3.30.565.10">
    <property type="entry name" value="Histidine kinase-like ATPase, C-terminal domain"/>
    <property type="match status" value="1"/>
</dbReference>
<keyword evidence="8 11" id="KW-1133">Transmembrane helix</keyword>
<dbReference type="PROSITE" id="PS50885">
    <property type="entry name" value="HAMP"/>
    <property type="match status" value="1"/>
</dbReference>